<keyword evidence="2" id="KW-1185">Reference proteome</keyword>
<evidence type="ECO:0000313" key="1">
    <source>
        <dbReference type="EMBL" id="KAF7280607.1"/>
    </source>
</evidence>
<dbReference type="EMBL" id="JAACXV010000281">
    <property type="protein sequence ID" value="KAF7280607.1"/>
    <property type="molecule type" value="Genomic_DNA"/>
</dbReference>
<reference evidence="1" key="1">
    <citation type="submission" date="2020-08" db="EMBL/GenBank/DDBJ databases">
        <title>Genome sequencing and assembly of the red palm weevil Rhynchophorus ferrugineus.</title>
        <authorList>
            <person name="Dias G.B."/>
            <person name="Bergman C.M."/>
            <person name="Manee M."/>
        </authorList>
    </citation>
    <scope>NUCLEOTIDE SEQUENCE</scope>
    <source>
        <strain evidence="1">AA-2017</strain>
        <tissue evidence="1">Whole larva</tissue>
    </source>
</reference>
<accession>A0A834IG31</accession>
<name>A0A834IG31_RHYFE</name>
<dbReference type="AlphaFoldDB" id="A0A834IG31"/>
<dbReference type="Proteomes" id="UP000625711">
    <property type="component" value="Unassembled WGS sequence"/>
</dbReference>
<comment type="caution">
    <text evidence="1">The sequence shown here is derived from an EMBL/GenBank/DDBJ whole genome shotgun (WGS) entry which is preliminary data.</text>
</comment>
<evidence type="ECO:0000313" key="2">
    <source>
        <dbReference type="Proteomes" id="UP000625711"/>
    </source>
</evidence>
<gene>
    <name evidence="1" type="ORF">GWI33_005706</name>
</gene>
<sequence>MERKSAGDLNAVGKKTAKGQHLVWKTMGGAESLKNAPRKGGKLCGGTRATVWENLSTDHENLFAIFNFPSMFNGYLTSITYTHEFYSAQWFSSLSALTFTTVPKSSRATTLKATVKVLKGPSSTGHTEAKLFLKLKMNNNSVEDLFVKPDTLEVSLFPHDTSWF</sequence>
<proteinExistence type="predicted"/>
<protein>
    <submittedName>
        <fullName evidence="1">Uncharacterized protein</fullName>
    </submittedName>
</protein>
<organism evidence="1 2">
    <name type="scientific">Rhynchophorus ferrugineus</name>
    <name type="common">Red palm weevil</name>
    <name type="synonym">Curculio ferrugineus</name>
    <dbReference type="NCBI Taxonomy" id="354439"/>
    <lineage>
        <taxon>Eukaryota</taxon>
        <taxon>Metazoa</taxon>
        <taxon>Ecdysozoa</taxon>
        <taxon>Arthropoda</taxon>
        <taxon>Hexapoda</taxon>
        <taxon>Insecta</taxon>
        <taxon>Pterygota</taxon>
        <taxon>Neoptera</taxon>
        <taxon>Endopterygota</taxon>
        <taxon>Coleoptera</taxon>
        <taxon>Polyphaga</taxon>
        <taxon>Cucujiformia</taxon>
        <taxon>Curculionidae</taxon>
        <taxon>Dryophthorinae</taxon>
        <taxon>Rhynchophorus</taxon>
    </lineage>
</organism>